<dbReference type="EMBL" id="AOGY02000006">
    <property type="protein sequence ID" value="EMY71880.1"/>
    <property type="molecule type" value="Genomic_DNA"/>
</dbReference>
<gene>
    <name evidence="2" type="ORF">LEP1GSC199_0060</name>
</gene>
<accession>N1WER5</accession>
<evidence type="ECO:0000313" key="2">
    <source>
        <dbReference type="EMBL" id="EMY71880.1"/>
    </source>
</evidence>
<keyword evidence="1" id="KW-0812">Transmembrane</keyword>
<dbReference type="Proteomes" id="UP000012227">
    <property type="component" value="Unassembled WGS sequence"/>
</dbReference>
<reference evidence="2 3" key="1">
    <citation type="submission" date="2013-03" db="EMBL/GenBank/DDBJ databases">
        <authorList>
            <person name="Harkins D.M."/>
            <person name="Durkin A.S."/>
            <person name="Brinkac L.M."/>
            <person name="Haft D.H."/>
            <person name="Selengut J.D."/>
            <person name="Sanka R."/>
            <person name="DePew J."/>
            <person name="Purushe J."/>
            <person name="Galloway R.L."/>
            <person name="Vinetz J.M."/>
            <person name="Sutton G.G."/>
            <person name="Nierman W.C."/>
            <person name="Fouts D.E."/>
        </authorList>
    </citation>
    <scope>NUCLEOTIDE SEQUENCE [LARGE SCALE GENOMIC DNA]</scope>
    <source>
        <strain evidence="2 3">Waz Holland</strain>
    </source>
</reference>
<dbReference type="AlphaFoldDB" id="N1WER5"/>
<evidence type="ECO:0000256" key="1">
    <source>
        <dbReference type="SAM" id="Phobius"/>
    </source>
</evidence>
<protein>
    <submittedName>
        <fullName evidence="2">Uncharacterized protein</fullName>
    </submittedName>
</protein>
<comment type="caution">
    <text evidence="2">The sequence shown here is derived from an EMBL/GenBank/DDBJ whole genome shotgun (WGS) entry which is preliminary data.</text>
</comment>
<evidence type="ECO:0000313" key="3">
    <source>
        <dbReference type="Proteomes" id="UP000012227"/>
    </source>
</evidence>
<proteinExistence type="predicted"/>
<keyword evidence="1" id="KW-1133">Transmembrane helix</keyword>
<name>N1WER5_9LEPT</name>
<feature type="transmembrane region" description="Helical" evidence="1">
    <location>
        <begin position="12"/>
        <end position="34"/>
    </location>
</feature>
<organism evidence="2 3">
    <name type="scientific">Leptospira vanthielii serovar Holland str. Waz Holland = ATCC 700522</name>
    <dbReference type="NCBI Taxonomy" id="1218591"/>
    <lineage>
        <taxon>Bacteria</taxon>
        <taxon>Pseudomonadati</taxon>
        <taxon>Spirochaetota</taxon>
        <taxon>Spirochaetia</taxon>
        <taxon>Leptospirales</taxon>
        <taxon>Leptospiraceae</taxon>
        <taxon>Leptospira</taxon>
    </lineage>
</organism>
<sequence length="37" mass="4505">MVELKKAERKFPAFFIFLNSILFAIELLEVQTFWQKE</sequence>
<keyword evidence="1" id="KW-0472">Membrane</keyword>